<feature type="domain" description="Mon2/Sec7/BIG1-like HUS" evidence="5">
    <location>
        <begin position="221"/>
        <end position="307"/>
    </location>
</feature>
<evidence type="ECO:0000313" key="8">
    <source>
        <dbReference type="Proteomes" id="UP000887540"/>
    </source>
</evidence>
<dbReference type="GO" id="GO:0015031">
    <property type="term" value="P:protein transport"/>
    <property type="evidence" value="ECO:0007669"/>
    <property type="project" value="UniProtKB-KW"/>
</dbReference>
<comment type="similarity">
    <text evidence="1">Belongs to the MON2 family.</text>
</comment>
<protein>
    <submittedName>
        <fullName evidence="9">Protein MON2 homolog</fullName>
    </submittedName>
</protein>
<dbReference type="InterPro" id="IPR032691">
    <property type="entry name" value="Mon2/Sec7/BIG1-like_HUS"/>
</dbReference>
<evidence type="ECO:0000259" key="7">
    <source>
        <dbReference type="Pfam" id="PF16213"/>
    </source>
</evidence>
<dbReference type="Proteomes" id="UP000887540">
    <property type="component" value="Unplaced"/>
</dbReference>
<name>A0A914C8I8_9BILA</name>
<keyword evidence="8" id="KW-1185">Reference proteome</keyword>
<reference evidence="9" key="1">
    <citation type="submission" date="2022-11" db="UniProtKB">
        <authorList>
            <consortium name="WormBaseParasite"/>
        </authorList>
    </citation>
    <scope>IDENTIFICATION</scope>
</reference>
<feature type="domain" description="Mon2/Sec7/BIG1-like dimerisation and cyclophilin-binding" evidence="7">
    <location>
        <begin position="1"/>
        <end position="92"/>
    </location>
</feature>
<evidence type="ECO:0000256" key="2">
    <source>
        <dbReference type="ARBA" id="ARBA00022448"/>
    </source>
</evidence>
<dbReference type="InterPro" id="IPR032817">
    <property type="entry name" value="Mon2_C"/>
</dbReference>
<feature type="domain" description="Mon2 C-terminal" evidence="6">
    <location>
        <begin position="829"/>
        <end position="876"/>
    </location>
</feature>
<dbReference type="InterPro" id="IPR032629">
    <property type="entry name" value="DCB_dom"/>
</dbReference>
<accession>A0A914C8I8</accession>
<sequence length="1111" mass="123944">MLQYQIIEPSCASSIVNELWFLTEAECEELRVLQAITSLVTTELLVTDISLAKCIVLAIKLNFSKDPSVINAASAAVRQLFSSVFERVVQEDGMKESELTIAPQAVSKPSLTPPTLRPCAADGYRLLKDLNSMIRKENPIWLEGVKRITMTLSLELLESVLKSYPSIFYKHTEYADLLKNQICPQLVKMFAGEKEIKIISQHSASENSPSRNSAASFSSTSSFSTRPPFPIMMRSLRIVLVLITNFHAILTLQCEILITFLLELLSVENPHWENAIALEVLHKFIVQPDLLSWLCENYDLQPNSAKIIKLMVSKLTRFIKHALETAQIDEEVKENFSNSFGQAGFLYKGIFIPLHENLSAKKWILLDWLEKHEPSPVPEGYALSIAYSCLVDCTHSVYAAVVEEKSVENGEAAHKQGRNSALFASAYENLLEGLSILLEYSVDDTISEALLNCITTIVLLACRIGNSEAKDASLRILCRAALPQGYFARFIEVSPAALNHHAQVDMNGFEGSETSESSNESPNQVVAMGTICPTPTLPSNLQNSTVMLTAKNLLVIRPLISCTHSNGCHLTDSWDIVIATLQHLMWILGMKPTTTGSFRTGGDTTGSTNESTASTGVSNTVILTTAASSELPDLNAMLSKLFESTSSYDDVSLHHVIAALCKLSSEAMMVAQNTSREPSFFSVAKLLQTAMTNLQRLEVYWRPVTAHLIEVCTHSHTKLREWGTVALTTLIRSAMKRKPSEELNEEDIVKRQQLIVAPLAALSEADYIDVIFKQLDCLMNILQSDSQQLRPQLWPTIIKIVNAVVENKNCNDSRLVEHGYQGVNLIIKEFLDSLPFNCVQMLVETDAKYGQQQISMNISLSAVGQLWNISDYVRRKSVQRSDAENEKIWLVLYNCLSELCVDLRPPVRKSACDTLLQTVAAHGHALNGRTWSHMVWKILFPMLDKVRVMTRNASTQRVDSAALGASNLLVHHSRDTESKQWAETTVKTLSGVVKIFNAQRSLLLSLENFPECWITLLKYIEYTASTDNSEMSLAALKNFQELLFGRASSQMTETNANTGDRRSGTIDETPPLPEKLWMVSWESWIRIANFITTSKVVNVPHFENSTEKPQE</sequence>
<evidence type="ECO:0000313" key="9">
    <source>
        <dbReference type="WBParaSite" id="ACRNAN_Path_580.g2176.t1"/>
    </source>
</evidence>
<feature type="region of interest" description="Disordered" evidence="4">
    <location>
        <begin position="201"/>
        <end position="224"/>
    </location>
</feature>
<proteinExistence type="inferred from homology"/>
<dbReference type="PANTHER" id="PTHR10663">
    <property type="entry name" value="GUANYL-NUCLEOTIDE EXCHANGE FACTOR"/>
    <property type="match status" value="1"/>
</dbReference>
<feature type="domain" description="Mon2/Sec7/BIG1-like HUS" evidence="5">
    <location>
        <begin position="120"/>
        <end position="197"/>
    </location>
</feature>
<dbReference type="Pfam" id="PF16213">
    <property type="entry name" value="DCB"/>
    <property type="match status" value="1"/>
</dbReference>
<dbReference type="Pfam" id="PF16206">
    <property type="entry name" value="Mon2_C"/>
    <property type="match status" value="2"/>
</dbReference>
<keyword evidence="3" id="KW-0653">Protein transport</keyword>
<evidence type="ECO:0000256" key="4">
    <source>
        <dbReference type="SAM" id="MobiDB-lite"/>
    </source>
</evidence>
<keyword evidence="2" id="KW-0813">Transport</keyword>
<dbReference type="SUPFAM" id="SSF48371">
    <property type="entry name" value="ARM repeat"/>
    <property type="match status" value="1"/>
</dbReference>
<dbReference type="WBParaSite" id="ACRNAN_Path_580.g2176.t1">
    <property type="protein sequence ID" value="ACRNAN_Path_580.g2176.t1"/>
    <property type="gene ID" value="ACRNAN_Path_580.g2176"/>
</dbReference>
<evidence type="ECO:0000256" key="3">
    <source>
        <dbReference type="ARBA" id="ARBA00022927"/>
    </source>
</evidence>
<feature type="compositionally biased region" description="Low complexity" evidence="4">
    <location>
        <begin position="207"/>
        <end position="224"/>
    </location>
</feature>
<evidence type="ECO:0000259" key="5">
    <source>
        <dbReference type="Pfam" id="PF12783"/>
    </source>
</evidence>
<dbReference type="AlphaFoldDB" id="A0A914C8I8"/>
<feature type="region of interest" description="Disordered" evidence="4">
    <location>
        <begin position="1050"/>
        <end position="1069"/>
    </location>
</feature>
<feature type="domain" description="Mon2 C-terminal" evidence="6">
    <location>
        <begin position="886"/>
        <end position="1053"/>
    </location>
</feature>
<dbReference type="InterPro" id="IPR016024">
    <property type="entry name" value="ARM-type_fold"/>
</dbReference>
<dbReference type="Pfam" id="PF12783">
    <property type="entry name" value="Sec7-like_HUS"/>
    <property type="match status" value="2"/>
</dbReference>
<evidence type="ECO:0000259" key="6">
    <source>
        <dbReference type="Pfam" id="PF16206"/>
    </source>
</evidence>
<evidence type="ECO:0000256" key="1">
    <source>
        <dbReference type="ARBA" id="ARBA00008144"/>
    </source>
</evidence>
<dbReference type="PANTHER" id="PTHR10663:SF333">
    <property type="entry name" value="PROTEIN MON2 HOMOLOG"/>
    <property type="match status" value="1"/>
</dbReference>
<organism evidence="8 9">
    <name type="scientific">Acrobeloides nanus</name>
    <dbReference type="NCBI Taxonomy" id="290746"/>
    <lineage>
        <taxon>Eukaryota</taxon>
        <taxon>Metazoa</taxon>
        <taxon>Ecdysozoa</taxon>
        <taxon>Nematoda</taxon>
        <taxon>Chromadorea</taxon>
        <taxon>Rhabditida</taxon>
        <taxon>Tylenchina</taxon>
        <taxon>Cephalobomorpha</taxon>
        <taxon>Cephaloboidea</taxon>
        <taxon>Cephalobidae</taxon>
        <taxon>Acrobeloides</taxon>
    </lineage>
</organism>